<keyword evidence="1" id="KW-0812">Transmembrane</keyword>
<reference evidence="2 3" key="1">
    <citation type="submission" date="2019-01" db="EMBL/GenBank/DDBJ databases">
        <title>Ktedonosporobacter rubrisoli SCAWS-G2.</title>
        <authorList>
            <person name="Huang Y."/>
            <person name="Yan B."/>
        </authorList>
    </citation>
    <scope>NUCLEOTIDE SEQUENCE [LARGE SCALE GENOMIC DNA]</scope>
    <source>
        <strain evidence="2 3">SCAWS-G2</strain>
    </source>
</reference>
<keyword evidence="1" id="KW-1133">Transmembrane helix</keyword>
<feature type="transmembrane region" description="Helical" evidence="1">
    <location>
        <begin position="86"/>
        <end position="105"/>
    </location>
</feature>
<dbReference type="KEGG" id="kbs:EPA93_19170"/>
<keyword evidence="3" id="KW-1185">Reference proteome</keyword>
<evidence type="ECO:0000256" key="1">
    <source>
        <dbReference type="SAM" id="Phobius"/>
    </source>
</evidence>
<evidence type="ECO:0008006" key="4">
    <source>
        <dbReference type="Google" id="ProtNLM"/>
    </source>
</evidence>
<keyword evidence="1" id="KW-0472">Membrane</keyword>
<protein>
    <recommendedName>
        <fullName evidence="4">Mannosyl-glycoprotein endo-beta-N-acetylglucosamidase-like domain-containing protein</fullName>
    </recommendedName>
</protein>
<proteinExistence type="predicted"/>
<sequence length="279" mass="31595">MSKPTHMSKYSMWVGARKGPLYMPSKDTFLFIMAGLVIVFFVVFILGRSSGSVSRRSRYQRRRFDATELYGPRNYRAEPYGQQGSSLWLVFLILLLLGGVVIWQWPLVSSLIPLRVPAVHLPLQQQPSIPFSDTVMGGPDMTAVQVDHVLQGSPAQGIGDELTNLSKQYQIKSSFALAMFHYESNFGREGVARITKSWGNIKCTSGWKCDPTGNYRMYATYADGLADFFEVIKQYYFPEGRTTVASILPKYAPAYDHNNVSKYIASVRRDMQHYQEGQL</sequence>
<organism evidence="2 3">
    <name type="scientific">Ktedonosporobacter rubrisoli</name>
    <dbReference type="NCBI Taxonomy" id="2509675"/>
    <lineage>
        <taxon>Bacteria</taxon>
        <taxon>Bacillati</taxon>
        <taxon>Chloroflexota</taxon>
        <taxon>Ktedonobacteria</taxon>
        <taxon>Ktedonobacterales</taxon>
        <taxon>Ktedonosporobacteraceae</taxon>
        <taxon>Ktedonosporobacter</taxon>
    </lineage>
</organism>
<dbReference type="OrthoDB" id="144170at2"/>
<name>A0A4V0YZ01_KTERU</name>
<dbReference type="Proteomes" id="UP000290365">
    <property type="component" value="Chromosome"/>
</dbReference>
<gene>
    <name evidence="2" type="ORF">EPA93_19170</name>
</gene>
<dbReference type="AlphaFoldDB" id="A0A4V0YZ01"/>
<evidence type="ECO:0000313" key="2">
    <source>
        <dbReference type="EMBL" id="QBD78001.1"/>
    </source>
</evidence>
<dbReference type="EMBL" id="CP035758">
    <property type="protein sequence ID" value="QBD78001.1"/>
    <property type="molecule type" value="Genomic_DNA"/>
</dbReference>
<accession>A0A4V0YZ01</accession>
<feature type="transmembrane region" description="Helical" evidence="1">
    <location>
        <begin position="28"/>
        <end position="47"/>
    </location>
</feature>
<evidence type="ECO:0000313" key="3">
    <source>
        <dbReference type="Proteomes" id="UP000290365"/>
    </source>
</evidence>